<dbReference type="EMBL" id="LXQA010560003">
    <property type="protein sequence ID" value="MCI59249.1"/>
    <property type="molecule type" value="Genomic_DNA"/>
</dbReference>
<protein>
    <submittedName>
        <fullName evidence="2">Uncharacterized protein</fullName>
    </submittedName>
</protein>
<evidence type="ECO:0000313" key="3">
    <source>
        <dbReference type="Proteomes" id="UP000265520"/>
    </source>
</evidence>
<feature type="transmembrane region" description="Helical" evidence="1">
    <location>
        <begin position="19"/>
        <end position="37"/>
    </location>
</feature>
<evidence type="ECO:0000313" key="2">
    <source>
        <dbReference type="EMBL" id="MCI59249.1"/>
    </source>
</evidence>
<keyword evidence="1" id="KW-0812">Transmembrane</keyword>
<sequence length="87" mass="9656">DLIYIRAGGRVQPPFSVSWWNICALIGWKPFISYIYQDSACLARKGSIRRFSVLTVVNALRAIGFAGLVLVIIEIVVLSPLIDHPSI</sequence>
<feature type="transmembrane region" description="Helical" evidence="1">
    <location>
        <begin position="58"/>
        <end position="82"/>
    </location>
</feature>
<organism evidence="2 3">
    <name type="scientific">Trifolium medium</name>
    <dbReference type="NCBI Taxonomy" id="97028"/>
    <lineage>
        <taxon>Eukaryota</taxon>
        <taxon>Viridiplantae</taxon>
        <taxon>Streptophyta</taxon>
        <taxon>Embryophyta</taxon>
        <taxon>Tracheophyta</taxon>
        <taxon>Spermatophyta</taxon>
        <taxon>Magnoliopsida</taxon>
        <taxon>eudicotyledons</taxon>
        <taxon>Gunneridae</taxon>
        <taxon>Pentapetalae</taxon>
        <taxon>rosids</taxon>
        <taxon>fabids</taxon>
        <taxon>Fabales</taxon>
        <taxon>Fabaceae</taxon>
        <taxon>Papilionoideae</taxon>
        <taxon>50 kb inversion clade</taxon>
        <taxon>NPAAA clade</taxon>
        <taxon>Hologalegina</taxon>
        <taxon>IRL clade</taxon>
        <taxon>Trifolieae</taxon>
        <taxon>Trifolium</taxon>
    </lineage>
</organism>
<dbReference type="AlphaFoldDB" id="A0A392TDQ3"/>
<reference evidence="2 3" key="1">
    <citation type="journal article" date="2018" name="Front. Plant Sci.">
        <title>Red Clover (Trifolium pratense) and Zigzag Clover (T. medium) - A Picture of Genomic Similarities and Differences.</title>
        <authorList>
            <person name="Dluhosova J."/>
            <person name="Istvanek J."/>
            <person name="Nedelnik J."/>
            <person name="Repkova J."/>
        </authorList>
    </citation>
    <scope>NUCLEOTIDE SEQUENCE [LARGE SCALE GENOMIC DNA]</scope>
    <source>
        <strain evidence="3">cv. 10/8</strain>
        <tissue evidence="2">Leaf</tissue>
    </source>
</reference>
<keyword evidence="1" id="KW-0472">Membrane</keyword>
<keyword evidence="1" id="KW-1133">Transmembrane helix</keyword>
<keyword evidence="3" id="KW-1185">Reference proteome</keyword>
<feature type="non-terminal residue" evidence="2">
    <location>
        <position position="1"/>
    </location>
</feature>
<comment type="caution">
    <text evidence="2">The sequence shown here is derived from an EMBL/GenBank/DDBJ whole genome shotgun (WGS) entry which is preliminary data.</text>
</comment>
<evidence type="ECO:0000256" key="1">
    <source>
        <dbReference type="SAM" id="Phobius"/>
    </source>
</evidence>
<name>A0A392TDQ3_9FABA</name>
<accession>A0A392TDQ3</accession>
<proteinExistence type="predicted"/>
<dbReference type="Proteomes" id="UP000265520">
    <property type="component" value="Unassembled WGS sequence"/>
</dbReference>